<dbReference type="Pfam" id="PF01381">
    <property type="entry name" value="HTH_3"/>
    <property type="match status" value="1"/>
</dbReference>
<dbReference type="Gene3D" id="1.10.260.40">
    <property type="entry name" value="lambda repressor-like DNA-binding domains"/>
    <property type="match status" value="1"/>
</dbReference>
<name>A0A6J6JLL6_9ZZZZ</name>
<evidence type="ECO:0000313" key="2">
    <source>
        <dbReference type="EMBL" id="CAB4638281.1"/>
    </source>
</evidence>
<dbReference type="CDD" id="cd00093">
    <property type="entry name" value="HTH_XRE"/>
    <property type="match status" value="1"/>
</dbReference>
<dbReference type="InterPro" id="IPR001387">
    <property type="entry name" value="Cro/C1-type_HTH"/>
</dbReference>
<dbReference type="CDD" id="cd16837">
    <property type="entry name" value="BldD_C_like"/>
    <property type="match status" value="1"/>
</dbReference>
<dbReference type="Gene3D" id="1.10.10.1930">
    <property type="match status" value="1"/>
</dbReference>
<gene>
    <name evidence="2" type="ORF">UFOPK1960_01133</name>
</gene>
<dbReference type="GO" id="GO:0003677">
    <property type="term" value="F:DNA binding"/>
    <property type="evidence" value="ECO:0007669"/>
    <property type="project" value="InterPro"/>
</dbReference>
<protein>
    <submittedName>
        <fullName evidence="2">Unannotated protein</fullName>
    </submittedName>
</protein>
<dbReference type="SMART" id="SM00530">
    <property type="entry name" value="HTH_XRE"/>
    <property type="match status" value="1"/>
</dbReference>
<dbReference type="SUPFAM" id="SSF47413">
    <property type="entry name" value="lambda repressor-like DNA-binding domains"/>
    <property type="match status" value="1"/>
</dbReference>
<proteinExistence type="predicted"/>
<dbReference type="InterPro" id="IPR010982">
    <property type="entry name" value="Lambda_DNA-bd_dom_sf"/>
</dbReference>
<dbReference type="AlphaFoldDB" id="A0A6J6JLL6"/>
<dbReference type="EMBL" id="CAEZVL010000203">
    <property type="protein sequence ID" value="CAB4638281.1"/>
    <property type="molecule type" value="Genomic_DNA"/>
</dbReference>
<dbReference type="Pfam" id="PF21179">
    <property type="entry name" value="BldD-like_C"/>
    <property type="match status" value="1"/>
</dbReference>
<organism evidence="2">
    <name type="scientific">freshwater metagenome</name>
    <dbReference type="NCBI Taxonomy" id="449393"/>
    <lineage>
        <taxon>unclassified sequences</taxon>
        <taxon>metagenomes</taxon>
        <taxon>ecological metagenomes</taxon>
    </lineage>
</organism>
<dbReference type="GO" id="GO:0045892">
    <property type="term" value="P:negative regulation of DNA-templated transcription"/>
    <property type="evidence" value="ECO:0007669"/>
    <property type="project" value="InterPro"/>
</dbReference>
<dbReference type="PROSITE" id="PS50943">
    <property type="entry name" value="HTH_CROC1"/>
    <property type="match status" value="1"/>
</dbReference>
<reference evidence="2" key="1">
    <citation type="submission" date="2020-05" db="EMBL/GenBank/DDBJ databases">
        <authorList>
            <person name="Chiriac C."/>
            <person name="Salcher M."/>
            <person name="Ghai R."/>
            <person name="Kavagutti S V."/>
        </authorList>
    </citation>
    <scope>NUCLEOTIDE SEQUENCE</scope>
</reference>
<dbReference type="InterPro" id="IPR037664">
    <property type="entry name" value="BldD_C"/>
</dbReference>
<evidence type="ECO:0000259" key="1">
    <source>
        <dbReference type="PROSITE" id="PS50943"/>
    </source>
</evidence>
<dbReference type="InterPro" id="IPR038099">
    <property type="entry name" value="BldD-like_C_sf"/>
</dbReference>
<feature type="domain" description="HTH cro/C1-type" evidence="1">
    <location>
        <begin position="25"/>
        <end position="81"/>
    </location>
</feature>
<sequence>MAEERTFDEHDAESLAFNLQVGERLRSIRRQKKMSLQDVELQSQEEFKASVVGAYERGERAISLPRLRRLATFYVVSIEQLLPRDDFTGDASAVFVSEKLVIDLQKLAMLKGQEFDMLSRFLSLIQVQRGDFNGKVLTVRNDDVRAIAAMINAPTDDVGKRLESLGILFKPSQSN</sequence>
<accession>A0A6J6JLL6</accession>